<dbReference type="AlphaFoldDB" id="R0MG59"/>
<keyword evidence="2" id="KW-1185">Reference proteome</keyword>
<dbReference type="Proteomes" id="UP000016927">
    <property type="component" value="Unassembled WGS sequence"/>
</dbReference>
<reference evidence="1 2" key="1">
    <citation type="journal article" date="2013" name="BMC Genomics">
        <title>Comparative genomics of parasitic silkworm microsporidia reveal an association between genome expansion and host adaptation.</title>
        <authorList>
            <person name="Pan G."/>
            <person name="Xu J."/>
            <person name="Li T."/>
            <person name="Xia Q."/>
            <person name="Liu S.L."/>
            <person name="Zhang G."/>
            <person name="Li S."/>
            <person name="Li C."/>
            <person name="Liu H."/>
            <person name="Yang L."/>
            <person name="Liu T."/>
            <person name="Zhang X."/>
            <person name="Wu Z."/>
            <person name="Fan W."/>
            <person name="Dang X."/>
            <person name="Xiang H."/>
            <person name="Tao M."/>
            <person name="Li Y."/>
            <person name="Hu J."/>
            <person name="Li Z."/>
            <person name="Lin L."/>
            <person name="Luo J."/>
            <person name="Geng L."/>
            <person name="Wang L."/>
            <person name="Long M."/>
            <person name="Wan Y."/>
            <person name="He N."/>
            <person name="Zhang Z."/>
            <person name="Lu C."/>
            <person name="Keeling P.J."/>
            <person name="Wang J."/>
            <person name="Xiang Z."/>
            <person name="Zhou Z."/>
        </authorList>
    </citation>
    <scope>NUCLEOTIDE SEQUENCE [LARGE SCALE GENOMIC DNA]</scope>
    <source>
        <strain evidence="2">CQ1 / CVCC 102059</strain>
    </source>
</reference>
<name>R0MG59_NOSB1</name>
<dbReference type="HOGENOM" id="CLU_1409167_0_0_1"/>
<protein>
    <submittedName>
        <fullName evidence="1">Uncharacterized protein</fullName>
    </submittedName>
</protein>
<dbReference type="EMBL" id="KB909078">
    <property type="protein sequence ID" value="EOB13120.1"/>
    <property type="molecule type" value="Genomic_DNA"/>
</dbReference>
<organism evidence="1 2">
    <name type="scientific">Nosema bombycis (strain CQ1 / CVCC 102059)</name>
    <name type="common">Microsporidian parasite</name>
    <name type="synonym">Pebrine of silkworm</name>
    <dbReference type="NCBI Taxonomy" id="578461"/>
    <lineage>
        <taxon>Eukaryota</taxon>
        <taxon>Fungi</taxon>
        <taxon>Fungi incertae sedis</taxon>
        <taxon>Microsporidia</taxon>
        <taxon>Nosematidae</taxon>
        <taxon>Nosema</taxon>
    </lineage>
</organism>
<dbReference type="VEuPathDB" id="MicrosporidiaDB:NBO_170g0001"/>
<evidence type="ECO:0000313" key="2">
    <source>
        <dbReference type="Proteomes" id="UP000016927"/>
    </source>
</evidence>
<proteinExistence type="predicted"/>
<gene>
    <name evidence="1" type="ORF">NBO_170g0001</name>
</gene>
<accession>R0MG59</accession>
<sequence>MKILIEALETGKLTNEINKETFKLLGEALSSRKLTDKEYPKTLKLFGDAILNGLITDDKHKETLTFLAEVLKHREASDEIAFKHLTKMLKRKRRCRLGFKKKSKYKIVKNKEAILPVDDTRIIAGTSISDQYGNYNPLIKGEKFKMPKSESFCENRKNKNYIGNRSKVNSDTLQHKSPQNHTILYFTISRRLI</sequence>
<evidence type="ECO:0000313" key="1">
    <source>
        <dbReference type="EMBL" id="EOB13120.1"/>
    </source>
</evidence>